<evidence type="ECO:0000313" key="3">
    <source>
        <dbReference type="Proteomes" id="UP001153076"/>
    </source>
</evidence>
<dbReference type="Pfam" id="PF10536">
    <property type="entry name" value="PMD"/>
    <property type="match status" value="1"/>
</dbReference>
<dbReference type="Proteomes" id="UP001153076">
    <property type="component" value="Unassembled WGS sequence"/>
</dbReference>
<dbReference type="EMBL" id="JAKOGI010003683">
    <property type="protein sequence ID" value="KAJ8420231.1"/>
    <property type="molecule type" value="Genomic_DNA"/>
</dbReference>
<name>A0A9Q1JHD1_9CARY</name>
<keyword evidence="3" id="KW-1185">Reference proteome</keyword>
<reference evidence="2" key="1">
    <citation type="submission" date="2022-04" db="EMBL/GenBank/DDBJ databases">
        <title>Carnegiea gigantea Genome sequencing and assembly v2.</title>
        <authorList>
            <person name="Copetti D."/>
            <person name="Sanderson M.J."/>
            <person name="Burquez A."/>
            <person name="Wojciechowski M.F."/>
        </authorList>
    </citation>
    <scope>NUCLEOTIDE SEQUENCE</scope>
    <source>
        <strain evidence="2">SGP5-SGP5p</strain>
        <tissue evidence="2">Aerial part</tissue>
    </source>
</reference>
<dbReference type="PANTHER" id="PTHR36607:SF20">
    <property type="entry name" value="AMINOTRANSFERASE-LIKE PLANT MOBILE DOMAIN-CONTAINING PROTEIN"/>
    <property type="match status" value="1"/>
</dbReference>
<accession>A0A9Q1JHD1</accession>
<dbReference type="OrthoDB" id="913267at2759"/>
<sequence>MSLCKSNCIGSPLSLPWWSKENLKACKIFLLSSHVKSMLPLHGEFTYKPLYWEWLEDVFVRCTDKLTTFHLFDTLYASLFLYNRCSNLIRVVCEYWCSKTNTLHTSKGQASLSIFNIYSFLRLSLSGRLYDEVVHNQRELTNKLPLSCTYLFTAYHKLMKSDQGNRIPHPGILSSIIDVIFDELGVAIGQRTETFFAAFLFCWLCIFIFPVRDAGCIRPDTFNVASFMALGPGYCLHTATLASVYKGLNKISRSSCPEVGGYFPAHFLYAWLAKNFDAYELAGEASSSPGMVKFSGLGQVKSFLLEEAR</sequence>
<dbReference type="InterPro" id="IPR019557">
    <property type="entry name" value="AminoTfrase-like_pln_mobile"/>
</dbReference>
<proteinExistence type="predicted"/>
<dbReference type="PANTHER" id="PTHR36607">
    <property type="entry name" value="1,2-DIHYDROXY-3-KETO-5-METHYLTHIOPENTENE DIOXYGENASE 4"/>
    <property type="match status" value="1"/>
</dbReference>
<feature type="domain" description="Aminotransferase-like plant mobile" evidence="1">
    <location>
        <begin position="73"/>
        <end position="279"/>
    </location>
</feature>
<dbReference type="AlphaFoldDB" id="A0A9Q1JHD1"/>
<evidence type="ECO:0000259" key="1">
    <source>
        <dbReference type="Pfam" id="PF10536"/>
    </source>
</evidence>
<gene>
    <name evidence="2" type="ORF">Cgig2_021587</name>
</gene>
<comment type="caution">
    <text evidence="2">The sequence shown here is derived from an EMBL/GenBank/DDBJ whole genome shotgun (WGS) entry which is preliminary data.</text>
</comment>
<evidence type="ECO:0000313" key="2">
    <source>
        <dbReference type="EMBL" id="KAJ8420231.1"/>
    </source>
</evidence>
<protein>
    <recommendedName>
        <fullName evidence="1">Aminotransferase-like plant mobile domain-containing protein</fullName>
    </recommendedName>
</protein>
<organism evidence="2 3">
    <name type="scientific">Carnegiea gigantea</name>
    <dbReference type="NCBI Taxonomy" id="171969"/>
    <lineage>
        <taxon>Eukaryota</taxon>
        <taxon>Viridiplantae</taxon>
        <taxon>Streptophyta</taxon>
        <taxon>Embryophyta</taxon>
        <taxon>Tracheophyta</taxon>
        <taxon>Spermatophyta</taxon>
        <taxon>Magnoliopsida</taxon>
        <taxon>eudicotyledons</taxon>
        <taxon>Gunneridae</taxon>
        <taxon>Pentapetalae</taxon>
        <taxon>Caryophyllales</taxon>
        <taxon>Cactineae</taxon>
        <taxon>Cactaceae</taxon>
        <taxon>Cactoideae</taxon>
        <taxon>Echinocereeae</taxon>
        <taxon>Carnegiea</taxon>
    </lineage>
</organism>